<keyword evidence="2" id="KW-1185">Reference proteome</keyword>
<name>A0AAV2JDR6_KNICA</name>
<dbReference type="AlphaFoldDB" id="A0AAV2JDR6"/>
<proteinExistence type="predicted"/>
<reference evidence="1 2" key="1">
    <citation type="submission" date="2024-04" db="EMBL/GenBank/DDBJ databases">
        <authorList>
            <person name="Waldvogel A.-M."/>
            <person name="Schoenle A."/>
        </authorList>
    </citation>
    <scope>NUCLEOTIDE SEQUENCE [LARGE SCALE GENOMIC DNA]</scope>
</reference>
<accession>A0AAV2JDR6</accession>
<dbReference type="EMBL" id="OZ035834">
    <property type="protein sequence ID" value="CAL1574938.1"/>
    <property type="molecule type" value="Genomic_DNA"/>
</dbReference>
<gene>
    <name evidence="1" type="ORF">KC01_LOCUS6603</name>
</gene>
<sequence length="85" mass="9441">MFFTLPRLTPGYIRLLQTYHNVAVARPLQKPAPGLAMLLGAVGIGVCGYSSRQLTMNHRPSSRVLRWGFQEILPPSFAAQKFAVE</sequence>
<evidence type="ECO:0000313" key="2">
    <source>
        <dbReference type="Proteomes" id="UP001497482"/>
    </source>
</evidence>
<organism evidence="1 2">
    <name type="scientific">Knipowitschia caucasica</name>
    <name type="common">Caucasian dwarf goby</name>
    <name type="synonym">Pomatoschistus caucasicus</name>
    <dbReference type="NCBI Taxonomy" id="637954"/>
    <lineage>
        <taxon>Eukaryota</taxon>
        <taxon>Metazoa</taxon>
        <taxon>Chordata</taxon>
        <taxon>Craniata</taxon>
        <taxon>Vertebrata</taxon>
        <taxon>Euteleostomi</taxon>
        <taxon>Actinopterygii</taxon>
        <taxon>Neopterygii</taxon>
        <taxon>Teleostei</taxon>
        <taxon>Neoteleostei</taxon>
        <taxon>Acanthomorphata</taxon>
        <taxon>Gobiaria</taxon>
        <taxon>Gobiiformes</taxon>
        <taxon>Gobioidei</taxon>
        <taxon>Gobiidae</taxon>
        <taxon>Gobiinae</taxon>
        <taxon>Knipowitschia</taxon>
    </lineage>
</organism>
<dbReference type="Proteomes" id="UP001497482">
    <property type="component" value="Chromosome 12"/>
</dbReference>
<protein>
    <submittedName>
        <fullName evidence="1">Uncharacterized protein</fullName>
    </submittedName>
</protein>
<evidence type="ECO:0000313" key="1">
    <source>
        <dbReference type="EMBL" id="CAL1574938.1"/>
    </source>
</evidence>